<name>A0A835LYZ6_9MAGN</name>
<dbReference type="PANTHER" id="PTHR10151">
    <property type="entry name" value="ECTONUCLEOTIDE PYROPHOSPHATASE/PHOSPHODIESTERASE"/>
    <property type="match status" value="1"/>
</dbReference>
<organism evidence="3 4">
    <name type="scientific">Coptis chinensis</name>
    <dbReference type="NCBI Taxonomy" id="261450"/>
    <lineage>
        <taxon>Eukaryota</taxon>
        <taxon>Viridiplantae</taxon>
        <taxon>Streptophyta</taxon>
        <taxon>Embryophyta</taxon>
        <taxon>Tracheophyta</taxon>
        <taxon>Spermatophyta</taxon>
        <taxon>Magnoliopsida</taxon>
        <taxon>Ranunculales</taxon>
        <taxon>Ranunculaceae</taxon>
        <taxon>Coptidoideae</taxon>
        <taxon>Coptis</taxon>
    </lineage>
</organism>
<evidence type="ECO:0000256" key="1">
    <source>
        <dbReference type="SAM" id="MobiDB-lite"/>
    </source>
</evidence>
<feature type="region of interest" description="Disordered" evidence="1">
    <location>
        <begin position="105"/>
        <end position="125"/>
    </location>
</feature>
<evidence type="ECO:0008006" key="5">
    <source>
        <dbReference type="Google" id="ProtNLM"/>
    </source>
</evidence>
<dbReference type="Pfam" id="PF01663">
    <property type="entry name" value="Phosphodiest"/>
    <property type="match status" value="1"/>
</dbReference>
<dbReference type="InterPro" id="IPR017850">
    <property type="entry name" value="Alkaline_phosphatase_core_sf"/>
</dbReference>
<dbReference type="InterPro" id="IPR002591">
    <property type="entry name" value="Phosphodiest/P_Trfase"/>
</dbReference>
<sequence>MENKEKKVEESKKRKRKEVAVFGNYRNYYGYRLAGDMKQDPRFKVFKKEWFEGKDCFDIGCNQGLITIEIGLLFLWALQGYDGATFDPRAIFWARGKARASILSRPHMKSKTASSDLDSQGHRVEPDHPEITEAVDNIDKIIGKLIHVIENSSFLKIWLHGLKFRWTGFQSYSPLLAIRPPASVSLSEVVKNMTEGLSSSRVSNGKYLKVFLKEDLPDRLHYAASERISPIIGLLNEGFMVEQRNLSQRQCAGAHGYENAYFSMRTIFIGHGPRFARGHKIPSFESVEIYNLITSILNIQGASNNGTASFVNSVLLPNSYENGATSFSCRSIVGVDIDYSLIESAYWNLKRLSKKDSSSSWSSNASESDLLNRTEDLVELSVPLSLNDETEVPQKSPFDRVSFRKENFVEQLSGDLEKYDTILCIGMYGLVLTIYVEMVWFLWFWFECDKMGPSELGR</sequence>
<dbReference type="Gene3D" id="3.30.1360.180">
    <property type="match status" value="1"/>
</dbReference>
<keyword evidence="2" id="KW-0472">Membrane</keyword>
<dbReference type="GO" id="GO:0005773">
    <property type="term" value="C:vacuole"/>
    <property type="evidence" value="ECO:0007669"/>
    <property type="project" value="TreeGrafter"/>
</dbReference>
<comment type="caution">
    <text evidence="3">The sequence shown here is derived from an EMBL/GenBank/DDBJ whole genome shotgun (WGS) entry which is preliminary data.</text>
</comment>
<dbReference type="AlphaFoldDB" id="A0A835LYZ6"/>
<dbReference type="Proteomes" id="UP000631114">
    <property type="component" value="Unassembled WGS sequence"/>
</dbReference>
<dbReference type="SUPFAM" id="SSF53649">
    <property type="entry name" value="Alkaline phosphatase-like"/>
    <property type="match status" value="1"/>
</dbReference>
<dbReference type="InterPro" id="IPR029063">
    <property type="entry name" value="SAM-dependent_MTases_sf"/>
</dbReference>
<protein>
    <recommendedName>
        <fullName evidence="5">RNA methyltransferase</fullName>
    </recommendedName>
</protein>
<accession>A0A835LYZ6</accession>
<dbReference type="Gene3D" id="3.40.720.10">
    <property type="entry name" value="Alkaline Phosphatase, subunit A"/>
    <property type="match status" value="1"/>
</dbReference>
<gene>
    <name evidence="3" type="ORF">IFM89_003755</name>
</gene>
<reference evidence="3 4" key="1">
    <citation type="submission" date="2020-10" db="EMBL/GenBank/DDBJ databases">
        <title>The Coptis chinensis genome and diversification of protoberbering-type alkaloids.</title>
        <authorList>
            <person name="Wang B."/>
            <person name="Shu S."/>
            <person name="Song C."/>
            <person name="Liu Y."/>
        </authorList>
    </citation>
    <scope>NUCLEOTIDE SEQUENCE [LARGE SCALE GENOMIC DNA]</scope>
    <source>
        <strain evidence="3">HL-2020</strain>
        <tissue evidence="3">Leaf</tissue>
    </source>
</reference>
<dbReference type="OrthoDB" id="415411at2759"/>
<keyword evidence="2" id="KW-1133">Transmembrane helix</keyword>
<keyword evidence="2" id="KW-0812">Transmembrane</keyword>
<proteinExistence type="predicted"/>
<dbReference type="EMBL" id="JADFTS010000003">
    <property type="protein sequence ID" value="KAF9612745.1"/>
    <property type="molecule type" value="Genomic_DNA"/>
</dbReference>
<evidence type="ECO:0000313" key="4">
    <source>
        <dbReference type="Proteomes" id="UP000631114"/>
    </source>
</evidence>
<dbReference type="GO" id="GO:0016787">
    <property type="term" value="F:hydrolase activity"/>
    <property type="evidence" value="ECO:0007669"/>
    <property type="project" value="UniProtKB-ARBA"/>
</dbReference>
<keyword evidence="4" id="KW-1185">Reference proteome</keyword>
<evidence type="ECO:0000313" key="3">
    <source>
        <dbReference type="EMBL" id="KAF9612745.1"/>
    </source>
</evidence>
<evidence type="ECO:0000256" key="2">
    <source>
        <dbReference type="SAM" id="Phobius"/>
    </source>
</evidence>
<dbReference type="PANTHER" id="PTHR10151:SF120">
    <property type="entry name" value="BIS(5'-ADENOSYL)-TRIPHOSPHATASE"/>
    <property type="match status" value="1"/>
</dbReference>
<dbReference type="Gene3D" id="3.40.50.150">
    <property type="entry name" value="Vaccinia Virus protein VP39"/>
    <property type="match status" value="2"/>
</dbReference>
<feature type="transmembrane region" description="Helical" evidence="2">
    <location>
        <begin position="425"/>
        <end position="446"/>
    </location>
</feature>